<gene>
    <name evidence="1" type="ORF">H6G81_06010</name>
</gene>
<comment type="caution">
    <text evidence="1">The sequence shown here is derived from an EMBL/GenBank/DDBJ whole genome shotgun (WGS) entry which is preliminary data.</text>
</comment>
<evidence type="ECO:0000313" key="2">
    <source>
        <dbReference type="Proteomes" id="UP000660380"/>
    </source>
</evidence>
<accession>A0ABR8GLR0</accession>
<dbReference type="Proteomes" id="UP000660380">
    <property type="component" value="Unassembled WGS sequence"/>
</dbReference>
<proteinExistence type="predicted"/>
<protein>
    <submittedName>
        <fullName evidence="1">Uncharacterized protein</fullName>
    </submittedName>
</protein>
<reference evidence="1 2" key="1">
    <citation type="journal article" date="2020" name="ISME J.">
        <title>Comparative genomics reveals insights into cyanobacterial evolution and habitat adaptation.</title>
        <authorList>
            <person name="Chen M.Y."/>
            <person name="Teng W.K."/>
            <person name="Zhao L."/>
            <person name="Hu C.X."/>
            <person name="Zhou Y.K."/>
            <person name="Han B.P."/>
            <person name="Song L.R."/>
            <person name="Shu W.S."/>
        </authorList>
    </citation>
    <scope>NUCLEOTIDE SEQUENCE [LARGE SCALE GENOMIC DNA]</scope>
    <source>
        <strain evidence="1 2">FACHB-248</strain>
    </source>
</reference>
<name>A0ABR8GLR0_9CYAN</name>
<evidence type="ECO:0000313" key="1">
    <source>
        <dbReference type="EMBL" id="MBD2604088.1"/>
    </source>
</evidence>
<dbReference type="EMBL" id="JACJTA010000008">
    <property type="protein sequence ID" value="MBD2604088.1"/>
    <property type="molecule type" value="Genomic_DNA"/>
</dbReference>
<dbReference type="RefSeq" id="WP_144238136.1">
    <property type="nucleotide sequence ID" value="NZ_JACJTA010000008.1"/>
</dbReference>
<keyword evidence="2" id="KW-1185">Reference proteome</keyword>
<organism evidence="1 2">
    <name type="scientific">Scytonema hofmannii FACHB-248</name>
    <dbReference type="NCBI Taxonomy" id="1842502"/>
    <lineage>
        <taxon>Bacteria</taxon>
        <taxon>Bacillati</taxon>
        <taxon>Cyanobacteriota</taxon>
        <taxon>Cyanophyceae</taxon>
        <taxon>Nostocales</taxon>
        <taxon>Scytonemataceae</taxon>
        <taxon>Scytonema</taxon>
    </lineage>
</organism>
<sequence length="97" mass="11193">MSASRSKILTTHDETAIASIFFLEEKLDANHGRSLFPISKAISAIFPPSLLLNFSFDRWKENYEKRENNSTQTGRCLLHFEVRLRSPDCGRVLQKHK</sequence>